<keyword evidence="4" id="KW-1185">Reference proteome</keyword>
<dbReference type="EC" id="5.6.2.3" evidence="1"/>
<dbReference type="EMBL" id="BGZK01000982">
    <property type="protein sequence ID" value="GBP67387.1"/>
    <property type="molecule type" value="Genomic_DNA"/>
</dbReference>
<comment type="cofactor">
    <cofactor evidence="1">
        <name>Mg(2+)</name>
        <dbReference type="ChEBI" id="CHEBI:18420"/>
    </cofactor>
</comment>
<evidence type="ECO:0000313" key="3">
    <source>
        <dbReference type="EMBL" id="GBP67387.1"/>
    </source>
</evidence>
<organism evidence="3 4">
    <name type="scientific">Eumeta variegata</name>
    <name type="common">Bagworm moth</name>
    <name type="synonym">Eumeta japonica</name>
    <dbReference type="NCBI Taxonomy" id="151549"/>
    <lineage>
        <taxon>Eukaryota</taxon>
        <taxon>Metazoa</taxon>
        <taxon>Ecdysozoa</taxon>
        <taxon>Arthropoda</taxon>
        <taxon>Hexapoda</taxon>
        <taxon>Insecta</taxon>
        <taxon>Pterygota</taxon>
        <taxon>Neoptera</taxon>
        <taxon>Endopterygota</taxon>
        <taxon>Lepidoptera</taxon>
        <taxon>Glossata</taxon>
        <taxon>Ditrysia</taxon>
        <taxon>Tineoidea</taxon>
        <taxon>Psychidae</taxon>
        <taxon>Oiketicinae</taxon>
        <taxon>Eumeta</taxon>
    </lineage>
</organism>
<protein>
    <recommendedName>
        <fullName evidence="1">ATP-dependent DNA helicase</fullName>
        <ecNumber evidence="1">5.6.2.3</ecNumber>
    </recommendedName>
</protein>
<dbReference type="GO" id="GO:0005524">
    <property type="term" value="F:ATP binding"/>
    <property type="evidence" value="ECO:0007669"/>
    <property type="project" value="UniProtKB-KW"/>
</dbReference>
<dbReference type="GO" id="GO:0006281">
    <property type="term" value="P:DNA repair"/>
    <property type="evidence" value="ECO:0007669"/>
    <property type="project" value="UniProtKB-KW"/>
</dbReference>
<dbReference type="GO" id="GO:0043139">
    <property type="term" value="F:5'-3' DNA helicase activity"/>
    <property type="evidence" value="ECO:0007669"/>
    <property type="project" value="UniProtKB-EC"/>
</dbReference>
<dbReference type="GO" id="GO:0006310">
    <property type="term" value="P:DNA recombination"/>
    <property type="evidence" value="ECO:0007669"/>
    <property type="project" value="UniProtKB-KW"/>
</dbReference>
<dbReference type="Pfam" id="PF05970">
    <property type="entry name" value="PIF1"/>
    <property type="match status" value="1"/>
</dbReference>
<dbReference type="GO" id="GO:0016787">
    <property type="term" value="F:hydrolase activity"/>
    <property type="evidence" value="ECO:0007669"/>
    <property type="project" value="UniProtKB-KW"/>
</dbReference>
<gene>
    <name evidence="3" type="ORF">EVAR_43670_1</name>
</gene>
<dbReference type="AlphaFoldDB" id="A0A4C1XYN2"/>
<evidence type="ECO:0000259" key="2">
    <source>
        <dbReference type="Pfam" id="PF05970"/>
    </source>
</evidence>
<sequence length="91" mass="10234">MSHKRAIETLDRTIKDIKGNRHIMEGMVVLLAGNFRQTLPYKAIMAACSRFSTDETATFRSFIACHPTNKRSLFCENALVNCVKSKNKAKG</sequence>
<keyword evidence="1" id="KW-0067">ATP-binding</keyword>
<comment type="caution">
    <text evidence="3">The sequence shown here is derived from an EMBL/GenBank/DDBJ whole genome shotgun (WGS) entry which is preliminary data.</text>
</comment>
<keyword evidence="1" id="KW-0378">Hydrolase</keyword>
<evidence type="ECO:0000313" key="4">
    <source>
        <dbReference type="Proteomes" id="UP000299102"/>
    </source>
</evidence>
<dbReference type="OrthoDB" id="272985at2759"/>
<feature type="domain" description="DNA helicase Pif1-like DEAD-box helicase" evidence="2">
    <location>
        <begin position="1"/>
        <end position="41"/>
    </location>
</feature>
<comment type="similarity">
    <text evidence="1">Belongs to the helicase family.</text>
</comment>
<keyword evidence="1" id="KW-0227">DNA damage</keyword>
<accession>A0A4C1XYN2</accession>
<dbReference type="Proteomes" id="UP000299102">
    <property type="component" value="Unassembled WGS sequence"/>
</dbReference>
<keyword evidence="1" id="KW-0233">DNA recombination</keyword>
<reference evidence="3 4" key="1">
    <citation type="journal article" date="2019" name="Commun. Biol.">
        <title>The bagworm genome reveals a unique fibroin gene that provides high tensile strength.</title>
        <authorList>
            <person name="Kono N."/>
            <person name="Nakamura H."/>
            <person name="Ohtoshi R."/>
            <person name="Tomita M."/>
            <person name="Numata K."/>
            <person name="Arakawa K."/>
        </authorList>
    </citation>
    <scope>NUCLEOTIDE SEQUENCE [LARGE SCALE GENOMIC DNA]</scope>
</reference>
<dbReference type="GO" id="GO:0000723">
    <property type="term" value="P:telomere maintenance"/>
    <property type="evidence" value="ECO:0007669"/>
    <property type="project" value="InterPro"/>
</dbReference>
<proteinExistence type="inferred from homology"/>
<comment type="catalytic activity">
    <reaction evidence="1">
        <text>ATP + H2O = ADP + phosphate + H(+)</text>
        <dbReference type="Rhea" id="RHEA:13065"/>
        <dbReference type="ChEBI" id="CHEBI:15377"/>
        <dbReference type="ChEBI" id="CHEBI:15378"/>
        <dbReference type="ChEBI" id="CHEBI:30616"/>
        <dbReference type="ChEBI" id="CHEBI:43474"/>
        <dbReference type="ChEBI" id="CHEBI:456216"/>
        <dbReference type="EC" id="5.6.2.3"/>
    </reaction>
</comment>
<evidence type="ECO:0000256" key="1">
    <source>
        <dbReference type="RuleBase" id="RU363044"/>
    </source>
</evidence>
<dbReference type="InterPro" id="IPR010285">
    <property type="entry name" value="DNA_helicase_pif1-like_DEAD"/>
</dbReference>
<name>A0A4C1XYN2_EUMVA</name>
<keyword evidence="1" id="KW-0347">Helicase</keyword>
<keyword evidence="1" id="KW-0234">DNA repair</keyword>
<keyword evidence="1" id="KW-0547">Nucleotide-binding</keyword>